<feature type="transmembrane region" description="Helical" evidence="1">
    <location>
        <begin position="169"/>
        <end position="194"/>
    </location>
</feature>
<dbReference type="EMBL" id="CP000774">
    <property type="protein sequence ID" value="ABS61888.1"/>
    <property type="molecule type" value="Genomic_DNA"/>
</dbReference>
<dbReference type="OrthoDB" id="9811204at2"/>
<feature type="transmembrane region" description="Helical" evidence="1">
    <location>
        <begin position="38"/>
        <end position="59"/>
    </location>
</feature>
<feature type="transmembrane region" description="Helical" evidence="1">
    <location>
        <begin position="135"/>
        <end position="157"/>
    </location>
</feature>
<keyword evidence="1" id="KW-1133">Transmembrane helix</keyword>
<reference evidence="2 3" key="1">
    <citation type="journal article" date="2011" name="Stand. Genomic Sci.">
        <title>Complete genome sequence of Parvibaculum lavamentivorans type strain (DS-1(T)).</title>
        <authorList>
            <person name="Schleheck D."/>
            <person name="Weiss M."/>
            <person name="Pitluck S."/>
            <person name="Bruce D."/>
            <person name="Land M.L."/>
            <person name="Han S."/>
            <person name="Saunders E."/>
            <person name="Tapia R."/>
            <person name="Detter C."/>
            <person name="Brettin T."/>
            <person name="Han J."/>
            <person name="Woyke T."/>
            <person name="Goodwin L."/>
            <person name="Pennacchio L."/>
            <person name="Nolan M."/>
            <person name="Cook A.M."/>
            <person name="Kjelleberg S."/>
            <person name="Thomas T."/>
        </authorList>
    </citation>
    <scope>NUCLEOTIDE SEQUENCE [LARGE SCALE GENOMIC DNA]</scope>
    <source>
        <strain evidence="3">DS-1 / DSM 13023 / NCIMB 13966</strain>
    </source>
</reference>
<dbReference type="Proteomes" id="UP000006377">
    <property type="component" value="Chromosome"/>
</dbReference>
<evidence type="ECO:0000313" key="3">
    <source>
        <dbReference type="Proteomes" id="UP000006377"/>
    </source>
</evidence>
<dbReference type="RefSeq" id="WP_011995179.1">
    <property type="nucleotide sequence ID" value="NC_009719.1"/>
</dbReference>
<gene>
    <name evidence="2" type="ordered locus">Plav_0265</name>
</gene>
<name>A7HPQ5_PARL1</name>
<dbReference type="KEGG" id="pla:Plav_0265"/>
<proteinExistence type="predicted"/>
<keyword evidence="1" id="KW-0472">Membrane</keyword>
<organism evidence="2 3">
    <name type="scientific">Parvibaculum lavamentivorans (strain DS-1 / DSM 13023 / NCIMB 13966)</name>
    <dbReference type="NCBI Taxonomy" id="402881"/>
    <lineage>
        <taxon>Bacteria</taxon>
        <taxon>Pseudomonadati</taxon>
        <taxon>Pseudomonadota</taxon>
        <taxon>Alphaproteobacteria</taxon>
        <taxon>Hyphomicrobiales</taxon>
        <taxon>Parvibaculaceae</taxon>
        <taxon>Parvibaculum</taxon>
    </lineage>
</organism>
<feature type="transmembrane region" description="Helical" evidence="1">
    <location>
        <begin position="106"/>
        <end position="129"/>
    </location>
</feature>
<sequence length="202" mass="21961">MNAAEITNGLIGAWRIATRDERAKHCFDLSTAGAARSFTALLLSVPILFFSGTASWRIAQSEFDLTGDMSFGLFITAEIVSTFIYWGLFLAAMMRVAQALSLRQHYVAWLITYNWGSLLTAIAFALPLIPYSLGIYSAQVAVMLALPALILLAWYRWQIAREVLGADKGAAAAILVFDFVLSISVDQVIGMIFLPGVGSTIG</sequence>
<feature type="transmembrane region" description="Helical" evidence="1">
    <location>
        <begin position="71"/>
        <end position="94"/>
    </location>
</feature>
<accession>A7HPQ5</accession>
<protein>
    <recommendedName>
        <fullName evidence="4">Yip1 domain-containing protein</fullName>
    </recommendedName>
</protein>
<keyword evidence="3" id="KW-1185">Reference proteome</keyword>
<keyword evidence="1" id="KW-0812">Transmembrane</keyword>
<evidence type="ECO:0000256" key="1">
    <source>
        <dbReference type="SAM" id="Phobius"/>
    </source>
</evidence>
<dbReference type="HOGENOM" id="CLU_119543_0_0_5"/>
<evidence type="ECO:0008006" key="4">
    <source>
        <dbReference type="Google" id="ProtNLM"/>
    </source>
</evidence>
<dbReference type="STRING" id="402881.Plav_0265"/>
<evidence type="ECO:0000313" key="2">
    <source>
        <dbReference type="EMBL" id="ABS61888.1"/>
    </source>
</evidence>
<dbReference type="AlphaFoldDB" id="A7HPQ5"/>